<evidence type="ECO:0000313" key="8">
    <source>
        <dbReference type="EMBL" id="PON25482.1"/>
    </source>
</evidence>
<comment type="caution">
    <text evidence="8">The sequence shown here is derived from an EMBL/GenBank/DDBJ whole genome shotgun (WGS) entry which is preliminary data.</text>
</comment>
<dbReference type="SMART" id="SM00640">
    <property type="entry name" value="Glyco_32"/>
    <property type="match status" value="1"/>
</dbReference>
<dbReference type="Gene3D" id="2.60.120.560">
    <property type="entry name" value="Exo-inulinase, domain 1"/>
    <property type="match status" value="1"/>
</dbReference>
<keyword evidence="5" id="KW-0732">Signal</keyword>
<dbReference type="PANTHER" id="PTHR42800">
    <property type="entry name" value="EXOINULINASE INUD (AFU_ORTHOLOGUE AFUA_5G00480)"/>
    <property type="match status" value="1"/>
</dbReference>
<organism evidence="8 9">
    <name type="scientific">Trichoderma gamsii</name>
    <dbReference type="NCBI Taxonomy" id="398673"/>
    <lineage>
        <taxon>Eukaryota</taxon>
        <taxon>Fungi</taxon>
        <taxon>Dikarya</taxon>
        <taxon>Ascomycota</taxon>
        <taxon>Pezizomycotina</taxon>
        <taxon>Sordariomycetes</taxon>
        <taxon>Hypocreomycetidae</taxon>
        <taxon>Hypocreales</taxon>
        <taxon>Hypocreaceae</taxon>
        <taxon>Trichoderma</taxon>
    </lineage>
</organism>
<evidence type="ECO:0000256" key="4">
    <source>
        <dbReference type="RuleBase" id="RU362110"/>
    </source>
</evidence>
<sequence>MSLLSRLSWAALFALVGADSYKEPFRPQYHFSPAKNWINDPNGLVFHKDKYHMFYQYNPTGNVWGNISWGHAVSDDLLHWSELPIALDAFQAPSGPLTELYFSGSAVVDSGRSSGFGNKGQTPLVAVYTSLYTQDMTLPSNQTVRNGQQSQSIAYSLDDGLTWSEYEGNPVILGPPSAYSDQYQNFRDPFVFWYAAGQHWVMVVSLAQEHRILLYKSSDLKEWTITGDFGSVNAVSGAWECPGLFPLPVDGNDHDIKWVLMVGINPGAVAIPQGSGTQYFIGTFDGSNFTADPGTILSSPVPAHYTVYEDWNKTSFAASSWTPTGDFVGEGPEGGTVLTLWGKSKGDGDGDIGSLTSSNFTITSKYVQFQIGCCSNPAIVGAYGTPQDIETTINLLVSGEVVRSTTGVSGGGITWRSWDVSDLVGQTASIRLIDSSSGGWGHLQVGEIVFTDSPLPQEANWVDWGPDFYAATSWNGLADETRIAIGWMNNWAYGTDIPTSPWRSAMSIPRKLELKNVQGKTQLVQQPQPRLSPLEQGKPLQQRFWKNMSPGNITLPLSVKSVDAELTFHAGKNPKETGISLRQGSDGAAIRVGYDFATAQMFVDRSAETQDVSFSNLFPGIYYAPLSADHDGMVKLRILLDWSSVEVFGGLGESAITAQIFRPDSDLAVSVFSTGDAHSVSLKLYPVGSVW</sequence>
<dbReference type="EMBL" id="JPDN02000018">
    <property type="protein sequence ID" value="PON25482.1"/>
    <property type="molecule type" value="Genomic_DNA"/>
</dbReference>
<dbReference type="InterPro" id="IPR001362">
    <property type="entry name" value="Glyco_hydro_32"/>
</dbReference>
<evidence type="ECO:0000256" key="5">
    <source>
        <dbReference type="SAM" id="SignalP"/>
    </source>
</evidence>
<keyword evidence="3 4" id="KW-0326">Glycosidase</keyword>
<dbReference type="GO" id="GO:0005737">
    <property type="term" value="C:cytoplasm"/>
    <property type="evidence" value="ECO:0007669"/>
    <property type="project" value="TreeGrafter"/>
</dbReference>
<keyword evidence="9" id="KW-1185">Reference proteome</keyword>
<dbReference type="InterPro" id="IPR013148">
    <property type="entry name" value="Glyco_hydro_32_N"/>
</dbReference>
<feature type="domain" description="Glycosyl hydrolase family 32 N-terminal" evidence="6">
    <location>
        <begin position="453"/>
        <end position="527"/>
    </location>
</feature>
<reference evidence="8 9" key="1">
    <citation type="journal article" date="2016" name="Genome Announc.">
        <title>Draft Whole-Genome Sequence of Trichoderma gamsii T6085, a Promising Biocontrol Agent of Fusarium Head Blight on Wheat.</title>
        <authorList>
            <person name="Baroncelli R."/>
            <person name="Zapparata A."/>
            <person name="Piaggeschi G."/>
            <person name="Sarrocco S."/>
            <person name="Vannacci G."/>
        </authorList>
    </citation>
    <scope>NUCLEOTIDE SEQUENCE [LARGE SCALE GENOMIC DNA]</scope>
    <source>
        <strain evidence="8 9">T6085</strain>
    </source>
</reference>
<evidence type="ECO:0000259" key="6">
    <source>
        <dbReference type="Pfam" id="PF00251"/>
    </source>
</evidence>
<dbReference type="InterPro" id="IPR013189">
    <property type="entry name" value="Glyco_hydro_32_C"/>
</dbReference>
<dbReference type="Gene3D" id="2.115.10.20">
    <property type="entry name" value="Glycosyl hydrolase domain, family 43"/>
    <property type="match status" value="2"/>
</dbReference>
<feature type="domain" description="Glycosyl hydrolase family 32 C-terminal" evidence="7">
    <location>
        <begin position="536"/>
        <end position="685"/>
    </location>
</feature>
<evidence type="ECO:0000256" key="2">
    <source>
        <dbReference type="ARBA" id="ARBA00022801"/>
    </source>
</evidence>
<dbReference type="GO" id="GO:0005987">
    <property type="term" value="P:sucrose catabolic process"/>
    <property type="evidence" value="ECO:0007669"/>
    <property type="project" value="TreeGrafter"/>
</dbReference>
<protein>
    <recommendedName>
        <fullName evidence="10">Levanase</fullName>
    </recommendedName>
</protein>
<dbReference type="PANTHER" id="PTHR42800:SF1">
    <property type="entry name" value="EXOINULINASE INUD (AFU_ORTHOLOGUE AFUA_5G00480)"/>
    <property type="match status" value="1"/>
</dbReference>
<dbReference type="SUPFAM" id="SSF49899">
    <property type="entry name" value="Concanavalin A-like lectins/glucanases"/>
    <property type="match status" value="1"/>
</dbReference>
<comment type="similarity">
    <text evidence="1 4">Belongs to the glycosyl hydrolase 32 family.</text>
</comment>
<dbReference type="Pfam" id="PF08244">
    <property type="entry name" value="Glyco_hydro_32C"/>
    <property type="match status" value="1"/>
</dbReference>
<dbReference type="CDD" id="cd18622">
    <property type="entry name" value="GH32_Inu-like"/>
    <property type="match status" value="1"/>
</dbReference>
<dbReference type="STRING" id="398673.A0A2P4ZMG1"/>
<name>A0A2P4ZMG1_9HYPO</name>
<gene>
    <name evidence="8" type="ORF">TGAM01_v205776</name>
</gene>
<dbReference type="InterPro" id="IPR018053">
    <property type="entry name" value="Glyco_hydro_32_AS"/>
</dbReference>
<dbReference type="AlphaFoldDB" id="A0A2P4ZMG1"/>
<dbReference type="GO" id="GO:0004575">
    <property type="term" value="F:sucrose alpha-glucosidase activity"/>
    <property type="evidence" value="ECO:0007669"/>
    <property type="project" value="TreeGrafter"/>
</dbReference>
<keyword evidence="2 4" id="KW-0378">Hydrolase</keyword>
<dbReference type="InterPro" id="IPR013320">
    <property type="entry name" value="ConA-like_dom_sf"/>
</dbReference>
<dbReference type="Pfam" id="PF00251">
    <property type="entry name" value="Glyco_hydro_32N"/>
    <property type="match status" value="2"/>
</dbReference>
<evidence type="ECO:0000256" key="1">
    <source>
        <dbReference type="ARBA" id="ARBA00009902"/>
    </source>
</evidence>
<evidence type="ECO:0000256" key="3">
    <source>
        <dbReference type="ARBA" id="ARBA00023295"/>
    </source>
</evidence>
<accession>A0A2P4ZMG1</accession>
<dbReference type="GeneID" id="29981022"/>
<dbReference type="RefSeq" id="XP_018665771.1">
    <property type="nucleotide sequence ID" value="XM_018800939.1"/>
</dbReference>
<dbReference type="Proteomes" id="UP000054821">
    <property type="component" value="Unassembled WGS sequence"/>
</dbReference>
<dbReference type="PROSITE" id="PS00609">
    <property type="entry name" value="GLYCOSYL_HYDROL_F32"/>
    <property type="match status" value="1"/>
</dbReference>
<evidence type="ECO:0008006" key="10">
    <source>
        <dbReference type="Google" id="ProtNLM"/>
    </source>
</evidence>
<proteinExistence type="inferred from homology"/>
<feature type="signal peptide" evidence="5">
    <location>
        <begin position="1"/>
        <end position="18"/>
    </location>
</feature>
<evidence type="ECO:0000259" key="7">
    <source>
        <dbReference type="Pfam" id="PF08244"/>
    </source>
</evidence>
<dbReference type="SUPFAM" id="SSF75005">
    <property type="entry name" value="Arabinanase/levansucrase/invertase"/>
    <property type="match status" value="1"/>
</dbReference>
<dbReference type="InterPro" id="IPR023296">
    <property type="entry name" value="Glyco_hydro_beta-prop_sf"/>
</dbReference>
<feature type="domain" description="Glycosyl hydrolase family 32 N-terminal" evidence="6">
    <location>
        <begin position="30"/>
        <end position="292"/>
    </location>
</feature>
<feature type="chain" id="PRO_5015105061" description="Levanase" evidence="5">
    <location>
        <begin position="19"/>
        <end position="691"/>
    </location>
</feature>
<evidence type="ECO:0000313" key="9">
    <source>
        <dbReference type="Proteomes" id="UP000054821"/>
    </source>
</evidence>